<dbReference type="Gene3D" id="3.10.100.10">
    <property type="entry name" value="Mannose-Binding Protein A, subunit A"/>
    <property type="match status" value="2"/>
</dbReference>
<dbReference type="InterPro" id="IPR051004">
    <property type="entry name" value="DC-SIGN_domain-containing"/>
</dbReference>
<dbReference type="InterPro" id="IPR001304">
    <property type="entry name" value="C-type_lectin-like"/>
</dbReference>
<dbReference type="AlphaFoldDB" id="U5YRQ2"/>
<keyword evidence="3" id="KW-0430">Lectin</keyword>
<dbReference type="GO" id="GO:0030246">
    <property type="term" value="F:carbohydrate binding"/>
    <property type="evidence" value="ECO:0007669"/>
    <property type="project" value="UniProtKB-KW"/>
</dbReference>
<dbReference type="InterPro" id="IPR016187">
    <property type="entry name" value="CTDL_fold"/>
</dbReference>
<feature type="domain" description="C-type lectin" evidence="2">
    <location>
        <begin position="37"/>
        <end position="164"/>
    </location>
</feature>
<dbReference type="SMART" id="SM00034">
    <property type="entry name" value="CLECT"/>
    <property type="match status" value="2"/>
</dbReference>
<feature type="chain" id="PRO_5004667099" evidence="1">
    <location>
        <begin position="22"/>
        <end position="322"/>
    </location>
</feature>
<keyword evidence="1" id="KW-0732">Signal</keyword>
<dbReference type="PANTHER" id="PTHR22802">
    <property type="entry name" value="C-TYPE LECTIN SUPERFAMILY MEMBER"/>
    <property type="match status" value="1"/>
</dbReference>
<name>U5YRQ2_9EUCA</name>
<feature type="domain" description="C-type lectin" evidence="2">
    <location>
        <begin position="194"/>
        <end position="319"/>
    </location>
</feature>
<dbReference type="EMBL" id="KC568291">
    <property type="protein sequence ID" value="AGZ95686.1"/>
    <property type="molecule type" value="mRNA"/>
</dbReference>
<dbReference type="CDD" id="cd00037">
    <property type="entry name" value="CLECT"/>
    <property type="match status" value="1"/>
</dbReference>
<gene>
    <name evidence="3" type="primary">CtL-2</name>
</gene>
<dbReference type="SUPFAM" id="SSF56436">
    <property type="entry name" value="C-type lectin-like"/>
    <property type="match status" value="2"/>
</dbReference>
<accession>U5YRQ2</accession>
<evidence type="ECO:0000256" key="1">
    <source>
        <dbReference type="SAM" id="SignalP"/>
    </source>
</evidence>
<sequence>MELSRVTLLLFLTSPLGLAVAENVDSNIVCDPPFRDIGRHCLVIDTSIIGTWDSVRQFCRNLGGELVNMHDANILHDIFSFIKENPILDSESYWIGAYDILDEGKWVWSYNNTHVRMNTPLWGVQSGHQEPTGGVYENCAMLNKDYHYYVFDDNCDQPNAVICASTKKMAEAQPEEEEKDNTPRRECPSPFIMIGNVCLLVDALKENPWSEQQMICSALGGHMARIEDANDLGDLYDYLIANDVRMDLWMGGSDLRMEDDWVWENNAKVPMGTPFWGQETRGMQEPAGGLYENCLSLSSVDFFYFHDDECQRMKGVVCQYDI</sequence>
<reference evidence="3" key="1">
    <citation type="journal article" date="2013" name="Shui Chan Xue Bao">
        <title>Cloning and characterization of four novel C-type lectin genes from white shrimp Exopalaemon modestus.</title>
        <authorList>
            <person name="Wu P."/>
            <person name="Wang M."/>
            <person name="Shi T."/>
            <person name="Ye Y."/>
            <person name="Wei Y."/>
        </authorList>
    </citation>
    <scope>NUCLEOTIDE SEQUENCE</scope>
</reference>
<feature type="signal peptide" evidence="1">
    <location>
        <begin position="1"/>
        <end position="21"/>
    </location>
</feature>
<proteinExistence type="evidence at transcript level"/>
<evidence type="ECO:0000259" key="2">
    <source>
        <dbReference type="PROSITE" id="PS50041"/>
    </source>
</evidence>
<dbReference type="PANTHER" id="PTHR22802:SF458">
    <property type="entry name" value="C-TYPE LECTIN DOMAIN-CONTAINING PROTEIN"/>
    <property type="match status" value="1"/>
</dbReference>
<dbReference type="Pfam" id="PF00059">
    <property type="entry name" value="Lectin_C"/>
    <property type="match status" value="2"/>
</dbReference>
<organism evidence="3">
    <name type="scientific">Palaemon modestus</name>
    <dbReference type="NCBI Taxonomy" id="345840"/>
    <lineage>
        <taxon>Eukaryota</taxon>
        <taxon>Metazoa</taxon>
        <taxon>Ecdysozoa</taxon>
        <taxon>Arthropoda</taxon>
        <taxon>Crustacea</taxon>
        <taxon>Multicrustacea</taxon>
        <taxon>Malacostraca</taxon>
        <taxon>Eumalacostraca</taxon>
        <taxon>Eucarida</taxon>
        <taxon>Decapoda</taxon>
        <taxon>Pleocyemata</taxon>
        <taxon>Caridea</taxon>
        <taxon>Palaemonoidea</taxon>
        <taxon>Palaemonidae</taxon>
        <taxon>Palaemon</taxon>
    </lineage>
</organism>
<protein>
    <submittedName>
        <fullName evidence="3">C-type lectin 2</fullName>
    </submittedName>
</protein>
<dbReference type="InterPro" id="IPR016186">
    <property type="entry name" value="C-type_lectin-like/link_sf"/>
</dbReference>
<dbReference type="PROSITE" id="PS50041">
    <property type="entry name" value="C_TYPE_LECTIN_2"/>
    <property type="match status" value="2"/>
</dbReference>
<evidence type="ECO:0000313" key="3">
    <source>
        <dbReference type="EMBL" id="AGZ95686.1"/>
    </source>
</evidence>